<proteinExistence type="predicted"/>
<name>A0ABT8SMH5_9CAUL</name>
<evidence type="ECO:0000313" key="3">
    <source>
        <dbReference type="EMBL" id="MDO1559325.1"/>
    </source>
</evidence>
<evidence type="ECO:0000313" key="4">
    <source>
        <dbReference type="Proteomes" id="UP001169063"/>
    </source>
</evidence>
<sequence length="57" mass="6110">MTEFERPPHAPPPSRIPARRRGARVLSSGEMRVQMVADVVVTLMAAACIGVVVVAIL</sequence>
<protein>
    <recommendedName>
        <fullName evidence="5">RDD family protein</fullName>
    </recommendedName>
</protein>
<dbReference type="RefSeq" id="WP_302109760.1">
    <property type="nucleotide sequence ID" value="NZ_JAUKTR010000003.1"/>
</dbReference>
<organism evidence="3 4">
    <name type="scientific">Peiella sedimenti</name>
    <dbReference type="NCBI Taxonomy" id="3061083"/>
    <lineage>
        <taxon>Bacteria</taxon>
        <taxon>Pseudomonadati</taxon>
        <taxon>Pseudomonadota</taxon>
        <taxon>Alphaproteobacteria</taxon>
        <taxon>Caulobacterales</taxon>
        <taxon>Caulobacteraceae</taxon>
        <taxon>Peiella</taxon>
    </lineage>
</organism>
<reference evidence="3" key="1">
    <citation type="submission" date="2023-07" db="EMBL/GenBank/DDBJ databases">
        <title>Brevundimonas soil sp. nov., isolated from the soil of chemical plant.</title>
        <authorList>
            <person name="Wu N."/>
        </authorList>
    </citation>
    <scope>NUCLEOTIDE SEQUENCE</scope>
    <source>
        <strain evidence="3">XZ-24</strain>
    </source>
</reference>
<evidence type="ECO:0000256" key="2">
    <source>
        <dbReference type="SAM" id="Phobius"/>
    </source>
</evidence>
<dbReference type="Proteomes" id="UP001169063">
    <property type="component" value="Unassembled WGS sequence"/>
</dbReference>
<feature type="transmembrane region" description="Helical" evidence="2">
    <location>
        <begin position="35"/>
        <end position="56"/>
    </location>
</feature>
<keyword evidence="2" id="KW-0812">Transmembrane</keyword>
<gene>
    <name evidence="3" type="ORF">Q0812_07780</name>
</gene>
<keyword evidence="2" id="KW-0472">Membrane</keyword>
<keyword evidence="4" id="KW-1185">Reference proteome</keyword>
<comment type="caution">
    <text evidence="3">The sequence shown here is derived from an EMBL/GenBank/DDBJ whole genome shotgun (WGS) entry which is preliminary data.</text>
</comment>
<evidence type="ECO:0008006" key="5">
    <source>
        <dbReference type="Google" id="ProtNLM"/>
    </source>
</evidence>
<accession>A0ABT8SMH5</accession>
<evidence type="ECO:0000256" key="1">
    <source>
        <dbReference type="SAM" id="MobiDB-lite"/>
    </source>
</evidence>
<dbReference type="EMBL" id="JAUKTR010000003">
    <property type="protein sequence ID" value="MDO1559325.1"/>
    <property type="molecule type" value="Genomic_DNA"/>
</dbReference>
<feature type="region of interest" description="Disordered" evidence="1">
    <location>
        <begin position="1"/>
        <end position="21"/>
    </location>
</feature>
<keyword evidence="2" id="KW-1133">Transmembrane helix</keyword>